<dbReference type="InterPro" id="IPR029752">
    <property type="entry name" value="D-isomer_DH_CS1"/>
</dbReference>
<keyword evidence="1" id="KW-0560">Oxidoreductase</keyword>
<evidence type="ECO:0000259" key="3">
    <source>
        <dbReference type="Pfam" id="PF00389"/>
    </source>
</evidence>
<dbReference type="GO" id="GO:0016618">
    <property type="term" value="F:hydroxypyruvate reductase [NAD(P)H] activity"/>
    <property type="evidence" value="ECO:0007669"/>
    <property type="project" value="TreeGrafter"/>
</dbReference>
<gene>
    <name evidence="4" type="ORF">METZ01_LOCUS457013</name>
</gene>
<dbReference type="InterPro" id="IPR006139">
    <property type="entry name" value="D-isomer_2_OHA_DH_cat_dom"/>
</dbReference>
<accession>A0A383A9B2</accession>
<dbReference type="AlphaFoldDB" id="A0A383A9B2"/>
<dbReference type="GO" id="GO:0051287">
    <property type="term" value="F:NAD binding"/>
    <property type="evidence" value="ECO:0007669"/>
    <property type="project" value="InterPro"/>
</dbReference>
<feature type="non-terminal residue" evidence="4">
    <location>
        <position position="186"/>
    </location>
</feature>
<dbReference type="GO" id="GO:0005829">
    <property type="term" value="C:cytosol"/>
    <property type="evidence" value="ECO:0007669"/>
    <property type="project" value="TreeGrafter"/>
</dbReference>
<dbReference type="PANTHER" id="PTHR10996">
    <property type="entry name" value="2-HYDROXYACID DEHYDROGENASE-RELATED"/>
    <property type="match status" value="1"/>
</dbReference>
<sequence>MTAKVLCLRPEQDFLKVGVTPPADLSVRYGAPGDVNLGEAVKNARALVIPAVGPKLPSSLFTGSDIELVQVTGAGVDRLDGAAMRSLGIPVANVPGGSNAAVAEYAVASALFLLRRIGWAQHEIHHNRYTECRVQMVSDCAPGLTGLTVGVVGLGNIGLAVAEAFQGMGSNIVFYDPQLADPAAAE</sequence>
<dbReference type="SUPFAM" id="SSF51735">
    <property type="entry name" value="NAD(P)-binding Rossmann-fold domains"/>
    <property type="match status" value="1"/>
</dbReference>
<evidence type="ECO:0000313" key="4">
    <source>
        <dbReference type="EMBL" id="SVE04159.1"/>
    </source>
</evidence>
<protein>
    <recommendedName>
        <fullName evidence="3">D-isomer specific 2-hydroxyacid dehydrogenase catalytic domain-containing protein</fullName>
    </recommendedName>
</protein>
<reference evidence="4" key="1">
    <citation type="submission" date="2018-05" db="EMBL/GenBank/DDBJ databases">
        <authorList>
            <person name="Lanie J.A."/>
            <person name="Ng W.-L."/>
            <person name="Kazmierczak K.M."/>
            <person name="Andrzejewski T.M."/>
            <person name="Davidsen T.M."/>
            <person name="Wayne K.J."/>
            <person name="Tettelin H."/>
            <person name="Glass J.I."/>
            <person name="Rusch D."/>
            <person name="Podicherti R."/>
            <person name="Tsui H.-C.T."/>
            <person name="Winkler M.E."/>
        </authorList>
    </citation>
    <scope>NUCLEOTIDE SEQUENCE</scope>
</reference>
<dbReference type="InterPro" id="IPR050223">
    <property type="entry name" value="D-isomer_2-hydroxyacid_DH"/>
</dbReference>
<dbReference type="PANTHER" id="PTHR10996:SF178">
    <property type="entry name" value="2-HYDROXYACID DEHYDROGENASE YGL185C-RELATED"/>
    <property type="match status" value="1"/>
</dbReference>
<proteinExistence type="predicted"/>
<dbReference type="Pfam" id="PF00389">
    <property type="entry name" value="2-Hacid_dh"/>
    <property type="match status" value="1"/>
</dbReference>
<dbReference type="PROSITE" id="PS00065">
    <property type="entry name" value="D_2_HYDROXYACID_DH_1"/>
    <property type="match status" value="1"/>
</dbReference>
<feature type="domain" description="D-isomer specific 2-hydroxyacid dehydrogenase catalytic" evidence="3">
    <location>
        <begin position="34"/>
        <end position="128"/>
    </location>
</feature>
<dbReference type="InterPro" id="IPR036291">
    <property type="entry name" value="NAD(P)-bd_dom_sf"/>
</dbReference>
<dbReference type="GO" id="GO:0030267">
    <property type="term" value="F:glyoxylate reductase (NADPH) activity"/>
    <property type="evidence" value="ECO:0007669"/>
    <property type="project" value="TreeGrafter"/>
</dbReference>
<organism evidence="4">
    <name type="scientific">marine metagenome</name>
    <dbReference type="NCBI Taxonomy" id="408172"/>
    <lineage>
        <taxon>unclassified sequences</taxon>
        <taxon>metagenomes</taxon>
        <taxon>ecological metagenomes</taxon>
    </lineage>
</organism>
<evidence type="ECO:0000256" key="1">
    <source>
        <dbReference type="ARBA" id="ARBA00023002"/>
    </source>
</evidence>
<name>A0A383A9B2_9ZZZZ</name>
<dbReference type="SUPFAM" id="SSF52283">
    <property type="entry name" value="Formate/glycerate dehydrogenase catalytic domain-like"/>
    <property type="match status" value="1"/>
</dbReference>
<evidence type="ECO:0000256" key="2">
    <source>
        <dbReference type="ARBA" id="ARBA00023027"/>
    </source>
</evidence>
<dbReference type="EMBL" id="UINC01190147">
    <property type="protein sequence ID" value="SVE04159.1"/>
    <property type="molecule type" value="Genomic_DNA"/>
</dbReference>
<dbReference type="Gene3D" id="3.40.50.720">
    <property type="entry name" value="NAD(P)-binding Rossmann-like Domain"/>
    <property type="match status" value="2"/>
</dbReference>
<keyword evidence="2" id="KW-0520">NAD</keyword>